<dbReference type="InterPro" id="IPR056412">
    <property type="entry name" value="Ig_CycH"/>
</dbReference>
<feature type="repeat" description="TPR" evidence="5">
    <location>
        <begin position="163"/>
        <end position="196"/>
    </location>
</feature>
<comment type="subcellular location">
    <subcellularLocation>
        <location evidence="1">Cell envelope</location>
    </subcellularLocation>
</comment>
<dbReference type="PROSITE" id="PS50005">
    <property type="entry name" value="TPR"/>
    <property type="match status" value="1"/>
</dbReference>
<dbReference type="KEGG" id="tmb:Thimo_1350"/>
<keyword evidence="3" id="KW-0201">Cytochrome c-type biogenesis</keyword>
<dbReference type="Pfam" id="PF23892">
    <property type="entry name" value="Ig_CycH"/>
    <property type="match status" value="1"/>
</dbReference>
<dbReference type="eggNOG" id="COG4235">
    <property type="taxonomic scope" value="Bacteria"/>
</dbReference>
<dbReference type="STRING" id="765912.Thimo_1350"/>
<keyword evidence="7" id="KW-1133">Transmembrane helix</keyword>
<dbReference type="InterPro" id="IPR051263">
    <property type="entry name" value="C-type_cytochrome_biogenesis"/>
</dbReference>
<evidence type="ECO:0000259" key="9">
    <source>
        <dbReference type="Pfam" id="PF23914"/>
    </source>
</evidence>
<dbReference type="PANTHER" id="PTHR47870:SF1">
    <property type="entry name" value="CYTOCHROME C-TYPE BIOGENESIS PROTEIN CCMH"/>
    <property type="match status" value="1"/>
</dbReference>
<sequence>MTIFWILAGGLTALALMFVVPPLLTRREIATGADQDALNLDLFRQQLAELDSDLAAGNLDQAQYEAARHDLERELLADVQVDAPRSKGWRDGGRWMAIVLAVLVPAGAIGLYLQLGEADIIPRLETAASQTRESGGHAGGDLASMKALVERLATRMEANPADIDGWLMLGRSYYAIERPDRALEAFQKAYELAPEDPETLLALAQGIAAVNEGSLAGRPAELIEKALAADPESLGGRWLNGMLAFQQQRYEAAAAIWEGVLPQLDPKGGDAAELRQFIAEAHRRAETPAPATATTSEESSTGANVAATAAPDATDARLEVTVRLDDALRGQVSPDDALFVYAKAAIGPGMPLAVVRAKAGDLPLTVTLDDSLAMTPDLPLSSVAEVVVGARITKSGEAMPQSGDLEGESGPVAVADDEAPIALLIDHARP</sequence>
<dbReference type="RefSeq" id="WP_015280288.1">
    <property type="nucleotide sequence ID" value="NC_019940.1"/>
</dbReference>
<dbReference type="PANTHER" id="PTHR47870">
    <property type="entry name" value="CYTOCHROME C-TYPE BIOGENESIS PROTEIN CCMH"/>
    <property type="match status" value="1"/>
</dbReference>
<keyword evidence="11" id="KW-1185">Reference proteome</keyword>
<protein>
    <submittedName>
        <fullName evidence="10">Cytochrome c-type biogenesis protein CcmI</fullName>
    </submittedName>
</protein>
<dbReference type="InterPro" id="IPR017560">
    <property type="entry name" value="Cyt_c_biogenesis_CcmI"/>
</dbReference>
<evidence type="ECO:0000256" key="6">
    <source>
        <dbReference type="SAM" id="MobiDB-lite"/>
    </source>
</evidence>
<organism evidence="10 11">
    <name type="scientific">Thioflavicoccus mobilis 8321</name>
    <dbReference type="NCBI Taxonomy" id="765912"/>
    <lineage>
        <taxon>Bacteria</taxon>
        <taxon>Pseudomonadati</taxon>
        <taxon>Pseudomonadota</taxon>
        <taxon>Gammaproteobacteria</taxon>
        <taxon>Chromatiales</taxon>
        <taxon>Chromatiaceae</taxon>
        <taxon>Thioflavicoccus</taxon>
    </lineage>
</organism>
<evidence type="ECO:0000256" key="4">
    <source>
        <dbReference type="ARBA" id="ARBA00022803"/>
    </source>
</evidence>
<dbReference type="Proteomes" id="UP000010816">
    <property type="component" value="Chromosome"/>
</dbReference>
<feature type="compositionally biased region" description="Low complexity" evidence="6">
    <location>
        <begin position="287"/>
        <end position="310"/>
    </location>
</feature>
<feature type="domain" description="Cytochrome c-type biogenesis protein H Ig-like" evidence="8">
    <location>
        <begin position="318"/>
        <end position="426"/>
    </location>
</feature>
<dbReference type="AlphaFoldDB" id="L0GXW5"/>
<gene>
    <name evidence="10" type="ORF">Thimo_1350</name>
</gene>
<keyword evidence="7" id="KW-0812">Transmembrane</keyword>
<dbReference type="EMBL" id="CP003051">
    <property type="protein sequence ID" value="AGA90144.1"/>
    <property type="molecule type" value="Genomic_DNA"/>
</dbReference>
<dbReference type="OrthoDB" id="9776053at2"/>
<dbReference type="GO" id="GO:0017004">
    <property type="term" value="P:cytochrome complex assembly"/>
    <property type="evidence" value="ECO:0007669"/>
    <property type="project" value="UniProtKB-KW"/>
</dbReference>
<feature type="transmembrane region" description="Helical" evidence="7">
    <location>
        <begin position="95"/>
        <end position="115"/>
    </location>
</feature>
<proteinExistence type="predicted"/>
<evidence type="ECO:0000313" key="11">
    <source>
        <dbReference type="Proteomes" id="UP000010816"/>
    </source>
</evidence>
<evidence type="ECO:0000313" key="10">
    <source>
        <dbReference type="EMBL" id="AGA90144.1"/>
    </source>
</evidence>
<keyword evidence="2" id="KW-0677">Repeat</keyword>
<evidence type="ECO:0000256" key="1">
    <source>
        <dbReference type="ARBA" id="ARBA00004196"/>
    </source>
</evidence>
<accession>L0GXW5</accession>
<feature type="domain" description="Cytochrome c-type biogenesis protein H TPR" evidence="9">
    <location>
        <begin position="145"/>
        <end position="267"/>
    </location>
</feature>
<keyword evidence="4 5" id="KW-0802">TPR repeat</keyword>
<evidence type="ECO:0000256" key="2">
    <source>
        <dbReference type="ARBA" id="ARBA00022737"/>
    </source>
</evidence>
<dbReference type="InterPro" id="IPR011990">
    <property type="entry name" value="TPR-like_helical_dom_sf"/>
</dbReference>
<reference evidence="10 11" key="1">
    <citation type="submission" date="2011-09" db="EMBL/GenBank/DDBJ databases">
        <title>Complete sequence of chromosome of Thioflavicoccus mobilis 8321.</title>
        <authorList>
            <consortium name="US DOE Joint Genome Institute"/>
            <person name="Lucas S."/>
            <person name="Han J."/>
            <person name="Lapidus A."/>
            <person name="Cheng J.-F."/>
            <person name="Goodwin L."/>
            <person name="Pitluck S."/>
            <person name="Peters L."/>
            <person name="Ovchinnikova G."/>
            <person name="Lu M."/>
            <person name="Detter J.C."/>
            <person name="Han C."/>
            <person name="Tapia R."/>
            <person name="Land M."/>
            <person name="Hauser L."/>
            <person name="Kyrpides N."/>
            <person name="Ivanova N."/>
            <person name="Pagani I."/>
            <person name="Vogl K."/>
            <person name="Liu Z."/>
            <person name="Imhoff J."/>
            <person name="Thiel V."/>
            <person name="Frigaard N.-U."/>
            <person name="Bryant D."/>
            <person name="Woyke T."/>
        </authorList>
    </citation>
    <scope>NUCLEOTIDE SEQUENCE [LARGE SCALE GENOMIC DNA]</scope>
    <source>
        <strain evidence="10 11">8321</strain>
    </source>
</reference>
<dbReference type="HOGENOM" id="CLU_036074_2_1_6"/>
<dbReference type="SMART" id="SM00028">
    <property type="entry name" value="TPR"/>
    <property type="match status" value="1"/>
</dbReference>
<dbReference type="NCBIfam" id="TIGR03142">
    <property type="entry name" value="cytochro_ccmI"/>
    <property type="match status" value="1"/>
</dbReference>
<keyword evidence="7" id="KW-0472">Membrane</keyword>
<dbReference type="Pfam" id="PF23914">
    <property type="entry name" value="TPR_CcmH_CycH"/>
    <property type="match status" value="1"/>
</dbReference>
<dbReference type="GO" id="GO:0005886">
    <property type="term" value="C:plasma membrane"/>
    <property type="evidence" value="ECO:0007669"/>
    <property type="project" value="TreeGrafter"/>
</dbReference>
<feature type="region of interest" description="Disordered" evidence="6">
    <location>
        <begin position="284"/>
        <end position="310"/>
    </location>
</feature>
<feature type="transmembrane region" description="Helical" evidence="7">
    <location>
        <begin position="6"/>
        <end position="24"/>
    </location>
</feature>
<evidence type="ECO:0000259" key="8">
    <source>
        <dbReference type="Pfam" id="PF23892"/>
    </source>
</evidence>
<dbReference type="InterPro" id="IPR019734">
    <property type="entry name" value="TPR_rpt"/>
</dbReference>
<dbReference type="InterPro" id="IPR056413">
    <property type="entry name" value="TPR_CcmH_CycH"/>
</dbReference>
<evidence type="ECO:0000256" key="7">
    <source>
        <dbReference type="SAM" id="Phobius"/>
    </source>
</evidence>
<evidence type="ECO:0000256" key="5">
    <source>
        <dbReference type="PROSITE-ProRule" id="PRU00339"/>
    </source>
</evidence>
<dbReference type="SUPFAM" id="SSF48452">
    <property type="entry name" value="TPR-like"/>
    <property type="match status" value="1"/>
</dbReference>
<dbReference type="GO" id="GO:0030313">
    <property type="term" value="C:cell envelope"/>
    <property type="evidence" value="ECO:0007669"/>
    <property type="project" value="UniProtKB-SubCell"/>
</dbReference>
<dbReference type="Gene3D" id="1.25.40.10">
    <property type="entry name" value="Tetratricopeptide repeat domain"/>
    <property type="match status" value="1"/>
</dbReference>
<dbReference type="PROSITE" id="PS50293">
    <property type="entry name" value="TPR_REGION"/>
    <property type="match status" value="1"/>
</dbReference>
<evidence type="ECO:0000256" key="3">
    <source>
        <dbReference type="ARBA" id="ARBA00022748"/>
    </source>
</evidence>
<name>L0GXW5_9GAMM</name>